<dbReference type="Pfam" id="PF13458">
    <property type="entry name" value="Peripla_BP_6"/>
    <property type="match status" value="1"/>
</dbReference>
<dbReference type="InterPro" id="IPR028082">
    <property type="entry name" value="Peripla_BP_I"/>
</dbReference>
<evidence type="ECO:0000256" key="1">
    <source>
        <dbReference type="ARBA" id="ARBA00010062"/>
    </source>
</evidence>
<protein>
    <submittedName>
        <fullName evidence="4">ABC transporter substrate-binding protein</fullName>
    </submittedName>
</protein>
<evidence type="ECO:0000256" key="2">
    <source>
        <dbReference type="ARBA" id="ARBA00022729"/>
    </source>
</evidence>
<dbReference type="EMBL" id="VOBQ01000009">
    <property type="protein sequence ID" value="TWO71144.1"/>
    <property type="molecule type" value="Genomic_DNA"/>
</dbReference>
<dbReference type="SUPFAM" id="SSF53822">
    <property type="entry name" value="Periplasmic binding protein-like I"/>
    <property type="match status" value="1"/>
</dbReference>
<proteinExistence type="inferred from homology"/>
<name>A0A562ZSM5_9BURK</name>
<dbReference type="PANTHER" id="PTHR30483:SF6">
    <property type="entry name" value="PERIPLASMIC BINDING PROTEIN OF ABC TRANSPORTER FOR NATURAL AMINO ACIDS"/>
    <property type="match status" value="1"/>
</dbReference>
<organism evidence="4 5">
    <name type="scientific">Caenimonas sedimenti</name>
    <dbReference type="NCBI Taxonomy" id="2596921"/>
    <lineage>
        <taxon>Bacteria</taxon>
        <taxon>Pseudomonadati</taxon>
        <taxon>Pseudomonadota</taxon>
        <taxon>Betaproteobacteria</taxon>
        <taxon>Burkholderiales</taxon>
        <taxon>Comamonadaceae</taxon>
        <taxon>Caenimonas</taxon>
    </lineage>
</organism>
<sequence length="434" mass="45622">MGPSLHRCADAHIPKETSVVKKRFLLSGLAVAAFAASVGGSAWAQGAPVKIGLLATLEGPFAAGGADGMRGAELAVKEKGGVVAGRKIEIIKASSDAKPDVAVNAARKLVEQDKVDILVGPLSGGEGIAVKDYSKTQPQVTFINGGSGAQATTLENPSMNFYRFNTEGAQWMVGLGKAAMAKGYKRVMVIAEDYAFPYSQVQGFMTEYCKAGGKVPLKAWVPLGGKDYASVIARIPKDVDALMLVLGGADAVNFLNQYEAAGGDKPILGGSITVSQDVLNYRGKRRDSLVGTLSAGPLADAYDGADWKKFVEAYKTNYPVSAGGYPSPSLFAYVYYVNMKAALEGLQAANGDLSGNHAKYREGLNKMVLKTPTGDVKLDANRQAIGTTFVTEVVKDAQGNLFNKVLAKVDGVEQTLGIPKAEFKIGSRDVPACP</sequence>
<dbReference type="Proteomes" id="UP000318199">
    <property type="component" value="Unassembled WGS sequence"/>
</dbReference>
<reference evidence="4 5" key="1">
    <citation type="submission" date="2019-07" db="EMBL/GenBank/DDBJ databases">
        <title>Caenimonas sedimenti sp. nov., isolated from activated sludge.</title>
        <authorList>
            <person name="Xu J."/>
        </authorList>
    </citation>
    <scope>NUCLEOTIDE SEQUENCE [LARGE SCALE GENOMIC DNA]</scope>
    <source>
        <strain evidence="4 5">HX-9-20</strain>
    </source>
</reference>
<dbReference type="InterPro" id="IPR051010">
    <property type="entry name" value="BCAA_transport"/>
</dbReference>
<dbReference type="CDD" id="cd06332">
    <property type="entry name" value="PBP1_aromatic_compounds-like"/>
    <property type="match status" value="1"/>
</dbReference>
<comment type="caution">
    <text evidence="4">The sequence shown here is derived from an EMBL/GenBank/DDBJ whole genome shotgun (WGS) entry which is preliminary data.</text>
</comment>
<keyword evidence="2" id="KW-0732">Signal</keyword>
<evidence type="ECO:0000313" key="4">
    <source>
        <dbReference type="EMBL" id="TWO71144.1"/>
    </source>
</evidence>
<comment type="similarity">
    <text evidence="1">Belongs to the leucine-binding protein family.</text>
</comment>
<accession>A0A562ZSM5</accession>
<dbReference type="Gene3D" id="3.40.50.2300">
    <property type="match status" value="2"/>
</dbReference>
<dbReference type="InterPro" id="IPR028081">
    <property type="entry name" value="Leu-bd"/>
</dbReference>
<evidence type="ECO:0000313" key="5">
    <source>
        <dbReference type="Proteomes" id="UP000318199"/>
    </source>
</evidence>
<feature type="domain" description="Leucine-binding protein" evidence="3">
    <location>
        <begin position="48"/>
        <end position="396"/>
    </location>
</feature>
<evidence type="ECO:0000259" key="3">
    <source>
        <dbReference type="Pfam" id="PF13458"/>
    </source>
</evidence>
<gene>
    <name evidence="4" type="ORF">FN976_12600</name>
</gene>
<dbReference type="AlphaFoldDB" id="A0A562ZSM5"/>
<keyword evidence="5" id="KW-1185">Reference proteome</keyword>
<dbReference type="OrthoDB" id="9177562at2"/>
<dbReference type="PANTHER" id="PTHR30483">
    <property type="entry name" value="LEUCINE-SPECIFIC-BINDING PROTEIN"/>
    <property type="match status" value="1"/>
</dbReference>